<accession>R7S9K7</accession>
<organism evidence="2 3">
    <name type="scientific">Trametes versicolor (strain FP-101664)</name>
    <name type="common">White-rot fungus</name>
    <name type="synonym">Coriolus versicolor</name>
    <dbReference type="NCBI Taxonomy" id="717944"/>
    <lineage>
        <taxon>Eukaryota</taxon>
        <taxon>Fungi</taxon>
        <taxon>Dikarya</taxon>
        <taxon>Basidiomycota</taxon>
        <taxon>Agaricomycotina</taxon>
        <taxon>Agaricomycetes</taxon>
        <taxon>Polyporales</taxon>
        <taxon>Polyporaceae</taxon>
        <taxon>Trametes</taxon>
    </lineage>
</organism>
<feature type="compositionally biased region" description="Low complexity" evidence="1">
    <location>
        <begin position="268"/>
        <end position="279"/>
    </location>
</feature>
<feature type="compositionally biased region" description="Pro residues" evidence="1">
    <location>
        <begin position="67"/>
        <end position="77"/>
    </location>
</feature>
<feature type="compositionally biased region" description="Polar residues" evidence="1">
    <location>
        <begin position="1"/>
        <end position="12"/>
    </location>
</feature>
<dbReference type="EMBL" id="JH711799">
    <property type="protein sequence ID" value="EIW51614.1"/>
    <property type="molecule type" value="Genomic_DNA"/>
</dbReference>
<evidence type="ECO:0000313" key="3">
    <source>
        <dbReference type="Proteomes" id="UP000054317"/>
    </source>
</evidence>
<proteinExistence type="predicted"/>
<reference evidence="3" key="1">
    <citation type="journal article" date="2012" name="Science">
        <title>The Paleozoic origin of enzymatic lignin decomposition reconstructed from 31 fungal genomes.</title>
        <authorList>
            <person name="Floudas D."/>
            <person name="Binder M."/>
            <person name="Riley R."/>
            <person name="Barry K."/>
            <person name="Blanchette R.A."/>
            <person name="Henrissat B."/>
            <person name="Martinez A.T."/>
            <person name="Otillar R."/>
            <person name="Spatafora J.W."/>
            <person name="Yadav J.S."/>
            <person name="Aerts A."/>
            <person name="Benoit I."/>
            <person name="Boyd A."/>
            <person name="Carlson A."/>
            <person name="Copeland A."/>
            <person name="Coutinho P.M."/>
            <person name="de Vries R.P."/>
            <person name="Ferreira P."/>
            <person name="Findley K."/>
            <person name="Foster B."/>
            <person name="Gaskell J."/>
            <person name="Glotzer D."/>
            <person name="Gorecki P."/>
            <person name="Heitman J."/>
            <person name="Hesse C."/>
            <person name="Hori C."/>
            <person name="Igarashi K."/>
            <person name="Jurgens J.A."/>
            <person name="Kallen N."/>
            <person name="Kersten P."/>
            <person name="Kohler A."/>
            <person name="Kuees U."/>
            <person name="Kumar T.K.A."/>
            <person name="Kuo A."/>
            <person name="LaButti K."/>
            <person name="Larrondo L.F."/>
            <person name="Lindquist E."/>
            <person name="Ling A."/>
            <person name="Lombard V."/>
            <person name="Lucas S."/>
            <person name="Lundell T."/>
            <person name="Martin R."/>
            <person name="McLaughlin D.J."/>
            <person name="Morgenstern I."/>
            <person name="Morin E."/>
            <person name="Murat C."/>
            <person name="Nagy L.G."/>
            <person name="Nolan M."/>
            <person name="Ohm R.A."/>
            <person name="Patyshakuliyeva A."/>
            <person name="Rokas A."/>
            <person name="Ruiz-Duenas F.J."/>
            <person name="Sabat G."/>
            <person name="Salamov A."/>
            <person name="Samejima M."/>
            <person name="Schmutz J."/>
            <person name="Slot J.C."/>
            <person name="St John F."/>
            <person name="Stenlid J."/>
            <person name="Sun H."/>
            <person name="Sun S."/>
            <person name="Syed K."/>
            <person name="Tsang A."/>
            <person name="Wiebenga A."/>
            <person name="Young D."/>
            <person name="Pisabarro A."/>
            <person name="Eastwood D.C."/>
            <person name="Martin F."/>
            <person name="Cullen D."/>
            <person name="Grigoriev I.V."/>
            <person name="Hibbett D.S."/>
        </authorList>
    </citation>
    <scope>NUCLEOTIDE SEQUENCE [LARGE SCALE GENOMIC DNA]</scope>
    <source>
        <strain evidence="3">FP-101664</strain>
    </source>
</reference>
<dbReference type="InterPro" id="IPR028018">
    <property type="entry name" value="DUF4646"/>
</dbReference>
<dbReference type="RefSeq" id="XP_008045434.1">
    <property type="nucleotide sequence ID" value="XM_008047243.1"/>
</dbReference>
<feature type="region of interest" description="Disordered" evidence="1">
    <location>
        <begin position="252"/>
        <end position="288"/>
    </location>
</feature>
<sequence length="288" mass="30801">MIINNNPYTSEKQPVRTAPAHYDEPPPSYGERAPQDVSQQWGPGGSYQSTPRPTPGMPSNVGQQYYAPPPGPPPNFQPPASSSSRIADYNPAYPAGSGYGPPSTPHNYPPQPTQPTQRFPALLTPPPPSFQRAASRSMPYGSFEPLTVPAAGKGLEDGFVATLPSSLTQPHPFGTHDVKESDWLRFLDDVKRAGVTAVRDRAPSQSTPQLGRGGLISGLLAQGIQSMQGTKLGSRDLAPVVELLQYWNQTLPGPSTKRKTLRRLHPPASAADANDWQAAEEGVPSAAV</sequence>
<dbReference type="AlphaFoldDB" id="R7S9K7"/>
<dbReference type="GeneID" id="19412442"/>
<feature type="compositionally biased region" description="Basic residues" evidence="1">
    <location>
        <begin position="256"/>
        <end position="265"/>
    </location>
</feature>
<feature type="compositionally biased region" description="Polar residues" evidence="1">
    <location>
        <begin position="36"/>
        <end position="51"/>
    </location>
</feature>
<dbReference type="OMA" id="RIADYNP"/>
<evidence type="ECO:0000313" key="2">
    <source>
        <dbReference type="EMBL" id="EIW51614.1"/>
    </source>
</evidence>
<feature type="region of interest" description="Disordered" evidence="1">
    <location>
        <begin position="1"/>
        <end position="123"/>
    </location>
</feature>
<dbReference type="Proteomes" id="UP000054317">
    <property type="component" value="Unassembled WGS sequence"/>
</dbReference>
<protein>
    <submittedName>
        <fullName evidence="2">Uncharacterized protein</fullName>
    </submittedName>
</protein>
<keyword evidence="3" id="KW-1185">Reference proteome</keyword>
<dbReference type="Pfam" id="PF15496">
    <property type="entry name" value="DUF4646"/>
    <property type="match status" value="1"/>
</dbReference>
<name>R7S9K7_TRAVS</name>
<dbReference type="KEGG" id="tvs:TRAVEDRAFT_24966"/>
<evidence type="ECO:0000256" key="1">
    <source>
        <dbReference type="SAM" id="MobiDB-lite"/>
    </source>
</evidence>
<gene>
    <name evidence="2" type="ORF">TRAVEDRAFT_24966</name>
</gene>
<feature type="compositionally biased region" description="Pro residues" evidence="1">
    <location>
        <begin position="102"/>
        <end position="113"/>
    </location>
</feature>
<dbReference type="OrthoDB" id="5314275at2759"/>